<protein>
    <submittedName>
        <fullName evidence="1">Uncharacterized protein</fullName>
    </submittedName>
</protein>
<dbReference type="Proteomes" id="UP001497444">
    <property type="component" value="Chromosome 1"/>
</dbReference>
<reference evidence="1 2" key="1">
    <citation type="submission" date="2024-02" db="EMBL/GenBank/DDBJ databases">
        <authorList>
            <consortium name="ELIXIR-Norway"/>
            <consortium name="Elixir Norway"/>
        </authorList>
    </citation>
    <scope>NUCLEOTIDE SEQUENCE [LARGE SCALE GENOMIC DNA]</scope>
</reference>
<name>A0ABP0VPP0_9BRYO</name>
<sequence>MQQPEVLLLPTYEFLERAAIFFLRIAEQSFTRILLLSSYGISVDLQQVMSIRRRWVERRSGTCGFILTENKLLRAETSQPTTTPSSRCQEKNKLLRKLLRAQYTAGRHYSRTRLLLRKSFIGEAATKKNIQPQHTIPKASMR</sequence>
<organism evidence="1 2">
    <name type="scientific">Sphagnum jensenii</name>
    <dbReference type="NCBI Taxonomy" id="128206"/>
    <lineage>
        <taxon>Eukaryota</taxon>
        <taxon>Viridiplantae</taxon>
        <taxon>Streptophyta</taxon>
        <taxon>Embryophyta</taxon>
        <taxon>Bryophyta</taxon>
        <taxon>Sphagnophytina</taxon>
        <taxon>Sphagnopsida</taxon>
        <taxon>Sphagnales</taxon>
        <taxon>Sphagnaceae</taxon>
        <taxon>Sphagnum</taxon>
    </lineage>
</organism>
<evidence type="ECO:0000313" key="1">
    <source>
        <dbReference type="EMBL" id="CAK9256142.1"/>
    </source>
</evidence>
<dbReference type="EMBL" id="OZ020096">
    <property type="protein sequence ID" value="CAK9256142.1"/>
    <property type="molecule type" value="Genomic_DNA"/>
</dbReference>
<evidence type="ECO:0000313" key="2">
    <source>
        <dbReference type="Proteomes" id="UP001497444"/>
    </source>
</evidence>
<keyword evidence="2" id="KW-1185">Reference proteome</keyword>
<accession>A0ABP0VPP0</accession>
<gene>
    <name evidence="1" type="ORF">CSSPJE1EN1_LOCUS1620</name>
</gene>
<proteinExistence type="predicted"/>